<evidence type="ECO:0000313" key="2">
    <source>
        <dbReference type="Proteomes" id="UP000050761"/>
    </source>
</evidence>
<protein>
    <submittedName>
        <fullName evidence="3">Tick transposon</fullName>
    </submittedName>
</protein>
<dbReference type="Proteomes" id="UP000050761">
    <property type="component" value="Unassembled WGS sequence"/>
</dbReference>
<name>A0A183FBL1_HELPZ</name>
<feature type="region of interest" description="Disordered" evidence="1">
    <location>
        <begin position="1"/>
        <end position="32"/>
    </location>
</feature>
<dbReference type="WBParaSite" id="HPBE_0000355301-mRNA-1">
    <property type="protein sequence ID" value="HPBE_0000355301-mRNA-1"/>
    <property type="gene ID" value="HPBE_0000355301"/>
</dbReference>
<organism evidence="2 3">
    <name type="scientific">Heligmosomoides polygyrus</name>
    <name type="common">Parasitic roundworm</name>
    <dbReference type="NCBI Taxonomy" id="6339"/>
    <lineage>
        <taxon>Eukaryota</taxon>
        <taxon>Metazoa</taxon>
        <taxon>Ecdysozoa</taxon>
        <taxon>Nematoda</taxon>
        <taxon>Chromadorea</taxon>
        <taxon>Rhabditida</taxon>
        <taxon>Rhabditina</taxon>
        <taxon>Rhabditomorpha</taxon>
        <taxon>Strongyloidea</taxon>
        <taxon>Heligmosomidae</taxon>
        <taxon>Heligmosomoides</taxon>
    </lineage>
</organism>
<sequence length="118" mass="13748">LSQGHVAREDTTTYTRPTTPEKTSRNMRQQGSRRRWCPCQNALGHEHRFVRVSDNTNRTSETEVMWFRASFDCVPRVAPTSGYDDEEVEAFYMDLEKFYEEGHTFKVFVGEFNAKIGS</sequence>
<feature type="compositionally biased region" description="Low complexity" evidence="1">
    <location>
        <begin position="12"/>
        <end position="21"/>
    </location>
</feature>
<accession>A0A183FBL1</accession>
<evidence type="ECO:0000313" key="3">
    <source>
        <dbReference type="WBParaSite" id="HPBE_0000355301-mRNA-1"/>
    </source>
</evidence>
<evidence type="ECO:0000256" key="1">
    <source>
        <dbReference type="SAM" id="MobiDB-lite"/>
    </source>
</evidence>
<keyword evidence="2" id="KW-1185">Reference proteome</keyword>
<dbReference type="AlphaFoldDB" id="A0A183FBL1"/>
<proteinExistence type="predicted"/>
<feature type="compositionally biased region" description="Basic and acidic residues" evidence="1">
    <location>
        <begin position="1"/>
        <end position="11"/>
    </location>
</feature>
<reference evidence="3" key="1">
    <citation type="submission" date="2019-09" db="UniProtKB">
        <authorList>
            <consortium name="WormBaseParasite"/>
        </authorList>
    </citation>
    <scope>IDENTIFICATION</scope>
</reference>